<keyword evidence="8" id="KW-1185">Reference proteome</keyword>
<dbReference type="RefSeq" id="WP_045671441.1">
    <property type="nucleotide sequence ID" value="NZ_CP011058.1"/>
</dbReference>
<keyword evidence="3" id="KW-0822">Tryptophan biosynthesis</keyword>
<dbReference type="GO" id="GO:0000162">
    <property type="term" value="P:L-tryptophan biosynthetic process"/>
    <property type="evidence" value="ECO:0007669"/>
    <property type="project" value="UniProtKB-KW"/>
</dbReference>
<dbReference type="Gene3D" id="1.20.970.10">
    <property type="entry name" value="Transferase, Pyrimidine Nucleoside Phosphorylase, Chain C"/>
    <property type="match status" value="1"/>
</dbReference>
<dbReference type="GO" id="GO:0004048">
    <property type="term" value="F:anthranilate phosphoribosyltransferase activity"/>
    <property type="evidence" value="ECO:0007669"/>
    <property type="project" value="InterPro"/>
</dbReference>
<sequence length="346" mass="38399">MINLLKEVARGKRGARDLSMEESLQAAEWIMTRKATPAQIGAFFIAERIKMESVEELEAFVTVLRKHAERAPVRKGIDCAGPYDGRKKSFMATFPTAFVLAAAGLPVTLHSAPSLPPKWGTTLLDLLLEMGIDAQRMQKDALIRVAEATGVLFVPAEMWCPPLKELRSIREELGMRTVLNSAEKLVNYSGSPYIVYGVYHNTVFERMSKLIQNLQYEKALIVQGPEGSEDMFIDRATRTYIVDGGEPRLHVVNPDEYGLETPLPEKENGWTAADQLRVTEEVLRGEAHMAFTNQVMLCGAVRLHLAGRVGSVEEGVYTCKSLLDSGAALDIFRTWCGAMLGKEQLI</sequence>
<dbReference type="HOGENOM" id="CLU_034315_0_0_9"/>
<reference evidence="7 8" key="1">
    <citation type="journal article" date="2015" name="J. Biotechnol.">
        <title>Complete genome sequence of Paenibacillus beijingensis 7188(T) (=DSM 24997(T)), a novel rhizobacterium from jujube garden soil.</title>
        <authorList>
            <person name="Kwak Y."/>
            <person name="Shin J.H."/>
        </authorList>
    </citation>
    <scope>NUCLEOTIDE SEQUENCE [LARGE SCALE GENOMIC DNA]</scope>
    <source>
        <strain evidence="7 8">DSM 24997</strain>
    </source>
</reference>
<proteinExistence type="predicted"/>
<dbReference type="STRING" id="1126833.VN24_17435"/>
<dbReference type="PATRIC" id="fig|1126833.4.peg.3826"/>
<keyword evidence="1 7" id="KW-0328">Glycosyltransferase</keyword>
<keyword evidence="4" id="KW-0057">Aromatic amino acid biosynthesis</keyword>
<keyword evidence="2 7" id="KW-0808">Transferase</keyword>
<feature type="domain" description="Glycosyl transferase family 3" evidence="5">
    <location>
        <begin position="92"/>
        <end position="329"/>
    </location>
</feature>
<dbReference type="PANTHER" id="PTHR43285">
    <property type="entry name" value="ANTHRANILATE PHOSPHORIBOSYLTRANSFERASE"/>
    <property type="match status" value="1"/>
</dbReference>
<protein>
    <submittedName>
        <fullName evidence="7">Anthranilate phosphoribosyltransferase</fullName>
    </submittedName>
</protein>
<dbReference type="Gene3D" id="3.40.1030.10">
    <property type="entry name" value="Nucleoside phosphorylase/phosphoribosyltransferase catalytic domain"/>
    <property type="match status" value="1"/>
</dbReference>
<gene>
    <name evidence="7" type="ORF">VN24_17435</name>
</gene>
<dbReference type="OrthoDB" id="9926at2"/>
<dbReference type="KEGG" id="pbj:VN24_17435"/>
<evidence type="ECO:0000259" key="5">
    <source>
        <dbReference type="Pfam" id="PF00591"/>
    </source>
</evidence>
<evidence type="ECO:0000256" key="1">
    <source>
        <dbReference type="ARBA" id="ARBA00022676"/>
    </source>
</evidence>
<evidence type="ECO:0000313" key="8">
    <source>
        <dbReference type="Proteomes" id="UP000032633"/>
    </source>
</evidence>
<evidence type="ECO:0000313" key="7">
    <source>
        <dbReference type="EMBL" id="AJY76013.1"/>
    </source>
</evidence>
<dbReference type="EMBL" id="CP011058">
    <property type="protein sequence ID" value="AJY76013.1"/>
    <property type="molecule type" value="Genomic_DNA"/>
</dbReference>
<keyword evidence="3" id="KW-0028">Amino-acid biosynthesis</keyword>
<dbReference type="Pfam" id="PF02885">
    <property type="entry name" value="Glycos_trans_3N"/>
    <property type="match status" value="1"/>
</dbReference>
<evidence type="ECO:0000256" key="4">
    <source>
        <dbReference type="ARBA" id="ARBA00023141"/>
    </source>
</evidence>
<dbReference type="PANTHER" id="PTHR43285:SF2">
    <property type="entry name" value="ANTHRANILATE PHOSPHORIBOSYLTRANSFERASE"/>
    <property type="match status" value="1"/>
</dbReference>
<dbReference type="InterPro" id="IPR035902">
    <property type="entry name" value="Nuc_phospho_transferase"/>
</dbReference>
<evidence type="ECO:0000256" key="2">
    <source>
        <dbReference type="ARBA" id="ARBA00022679"/>
    </source>
</evidence>
<organism evidence="7 8">
    <name type="scientific">Paenibacillus beijingensis</name>
    <dbReference type="NCBI Taxonomy" id="1126833"/>
    <lineage>
        <taxon>Bacteria</taxon>
        <taxon>Bacillati</taxon>
        <taxon>Bacillota</taxon>
        <taxon>Bacilli</taxon>
        <taxon>Bacillales</taxon>
        <taxon>Paenibacillaceae</taxon>
        <taxon>Paenibacillus</taxon>
    </lineage>
</organism>
<dbReference type="InterPro" id="IPR036320">
    <property type="entry name" value="Glycosyl_Trfase_fam3_N_dom_sf"/>
</dbReference>
<dbReference type="GO" id="GO:0005829">
    <property type="term" value="C:cytosol"/>
    <property type="evidence" value="ECO:0007669"/>
    <property type="project" value="TreeGrafter"/>
</dbReference>
<accession>A0A0D5NM52</accession>
<name>A0A0D5NM52_9BACL</name>
<dbReference type="AlphaFoldDB" id="A0A0D5NM52"/>
<reference evidence="8" key="2">
    <citation type="submission" date="2015-03" db="EMBL/GenBank/DDBJ databases">
        <title>Genome sequence of Paenibacillus beijingensis strain DSM 24997T.</title>
        <authorList>
            <person name="Kwak Y."/>
            <person name="Shin J.-H."/>
        </authorList>
    </citation>
    <scope>NUCLEOTIDE SEQUENCE [LARGE SCALE GENOMIC DNA]</scope>
    <source>
        <strain evidence="8">DSM 24997</strain>
    </source>
</reference>
<evidence type="ECO:0000256" key="3">
    <source>
        <dbReference type="ARBA" id="ARBA00022822"/>
    </source>
</evidence>
<dbReference type="Proteomes" id="UP000032633">
    <property type="component" value="Chromosome"/>
</dbReference>
<feature type="domain" description="Glycosyl transferase family 3 N-terminal" evidence="6">
    <location>
        <begin position="4"/>
        <end position="68"/>
    </location>
</feature>
<dbReference type="InterPro" id="IPR005940">
    <property type="entry name" value="Anthranilate_Pribosyl_Tfrase"/>
</dbReference>
<dbReference type="Pfam" id="PF00591">
    <property type="entry name" value="Glycos_transf_3"/>
    <property type="match status" value="1"/>
</dbReference>
<dbReference type="InterPro" id="IPR017459">
    <property type="entry name" value="Glycosyl_Trfase_fam3_N_dom"/>
</dbReference>
<dbReference type="SUPFAM" id="SSF52418">
    <property type="entry name" value="Nucleoside phosphorylase/phosphoribosyltransferase catalytic domain"/>
    <property type="match status" value="1"/>
</dbReference>
<dbReference type="InterPro" id="IPR000312">
    <property type="entry name" value="Glycosyl_Trfase_fam3"/>
</dbReference>
<dbReference type="SUPFAM" id="SSF47648">
    <property type="entry name" value="Nucleoside phosphorylase/phosphoribosyltransferase N-terminal domain"/>
    <property type="match status" value="1"/>
</dbReference>
<evidence type="ECO:0000259" key="6">
    <source>
        <dbReference type="Pfam" id="PF02885"/>
    </source>
</evidence>